<evidence type="ECO:0000313" key="1">
    <source>
        <dbReference type="EMBL" id="CAF1285413.1"/>
    </source>
</evidence>
<dbReference type="Proteomes" id="UP000663860">
    <property type="component" value="Unassembled WGS sequence"/>
</dbReference>
<organism evidence="1 2">
    <name type="scientific">Adineta steineri</name>
    <dbReference type="NCBI Taxonomy" id="433720"/>
    <lineage>
        <taxon>Eukaryota</taxon>
        <taxon>Metazoa</taxon>
        <taxon>Spiralia</taxon>
        <taxon>Gnathifera</taxon>
        <taxon>Rotifera</taxon>
        <taxon>Eurotatoria</taxon>
        <taxon>Bdelloidea</taxon>
        <taxon>Adinetida</taxon>
        <taxon>Adinetidae</taxon>
        <taxon>Adineta</taxon>
    </lineage>
</organism>
<evidence type="ECO:0000313" key="2">
    <source>
        <dbReference type="Proteomes" id="UP000663860"/>
    </source>
</evidence>
<comment type="caution">
    <text evidence="1">The sequence shown here is derived from an EMBL/GenBank/DDBJ whole genome shotgun (WGS) entry which is preliminary data.</text>
</comment>
<gene>
    <name evidence="1" type="ORF">IZO911_LOCUS33208</name>
</gene>
<sequence length="89" mass="10443">MQIERELVRSIHFNQQLKQDQKKLIDSCIGMPELIVMQRDSNDKIRENTQTLSIMKVKVDKIEEKLGDMDHAMINIQNTLHLVLNKISK</sequence>
<protein>
    <submittedName>
        <fullName evidence="1">Uncharacterized protein</fullName>
    </submittedName>
</protein>
<reference evidence="1" key="1">
    <citation type="submission" date="2021-02" db="EMBL/GenBank/DDBJ databases">
        <authorList>
            <person name="Nowell W R."/>
        </authorList>
    </citation>
    <scope>NUCLEOTIDE SEQUENCE</scope>
</reference>
<name>A0A815CKU6_9BILA</name>
<dbReference type="EMBL" id="CAJNOE010000600">
    <property type="protein sequence ID" value="CAF1285413.1"/>
    <property type="molecule type" value="Genomic_DNA"/>
</dbReference>
<accession>A0A815CKU6</accession>
<proteinExistence type="predicted"/>
<dbReference type="AlphaFoldDB" id="A0A815CKU6"/>